<dbReference type="EMBL" id="JBHTHZ010000014">
    <property type="protein sequence ID" value="MFD0795097.1"/>
    <property type="molecule type" value="Genomic_DNA"/>
</dbReference>
<dbReference type="Proteomes" id="UP001597010">
    <property type="component" value="Unassembled WGS sequence"/>
</dbReference>
<evidence type="ECO:0000313" key="2">
    <source>
        <dbReference type="Proteomes" id="UP001597010"/>
    </source>
</evidence>
<protein>
    <recommendedName>
        <fullName evidence="3">DUF4806 domain-containing protein</fullName>
    </recommendedName>
</protein>
<organism evidence="1 2">
    <name type="scientific">Mucilaginibacter litoreus</name>
    <dbReference type="NCBI Taxonomy" id="1048221"/>
    <lineage>
        <taxon>Bacteria</taxon>
        <taxon>Pseudomonadati</taxon>
        <taxon>Bacteroidota</taxon>
        <taxon>Sphingobacteriia</taxon>
        <taxon>Sphingobacteriales</taxon>
        <taxon>Sphingobacteriaceae</taxon>
        <taxon>Mucilaginibacter</taxon>
    </lineage>
</organism>
<dbReference type="RefSeq" id="WP_377117161.1">
    <property type="nucleotide sequence ID" value="NZ_JBHTHZ010000014.1"/>
</dbReference>
<evidence type="ECO:0008006" key="3">
    <source>
        <dbReference type="Google" id="ProtNLM"/>
    </source>
</evidence>
<keyword evidence="2" id="KW-1185">Reference proteome</keyword>
<evidence type="ECO:0000313" key="1">
    <source>
        <dbReference type="EMBL" id="MFD0795097.1"/>
    </source>
</evidence>
<comment type="caution">
    <text evidence="1">The sequence shown here is derived from an EMBL/GenBank/DDBJ whole genome shotgun (WGS) entry which is preliminary data.</text>
</comment>
<reference evidence="2" key="1">
    <citation type="journal article" date="2019" name="Int. J. Syst. Evol. Microbiol.">
        <title>The Global Catalogue of Microorganisms (GCM) 10K type strain sequencing project: providing services to taxonomists for standard genome sequencing and annotation.</title>
        <authorList>
            <consortium name="The Broad Institute Genomics Platform"/>
            <consortium name="The Broad Institute Genome Sequencing Center for Infectious Disease"/>
            <person name="Wu L."/>
            <person name="Ma J."/>
        </authorList>
    </citation>
    <scope>NUCLEOTIDE SEQUENCE [LARGE SCALE GENOMIC DNA]</scope>
    <source>
        <strain evidence="2">CCUG 61484</strain>
    </source>
</reference>
<name>A0ABW3AVK3_9SPHI</name>
<gene>
    <name evidence="1" type="ORF">ACFQZX_15855</name>
</gene>
<sequence length="152" mass="16841">MMETPIRNIHELQVEIGRLKNLEHEQAVALKTRFSGPSAIFSTVLSLFPGSATVDGIKGAGFFKQDFLGMLSRFLLPLTLNKTLFRKSNFLVKTVVGILSQKASGYISEDSVSSVWGKAKGLYNSIFKKKDKKEAEIEIVVKESPVYAQSKV</sequence>
<accession>A0ABW3AVK3</accession>
<proteinExistence type="predicted"/>